<dbReference type="GeneID" id="26378760"/>
<comment type="subunit">
    <text evidence="11">In plastids the minimal PEP RNA polymerase catalytic core is composed of four subunits: alpha, beta, beta', and beta''. When a (nuclear-encoded) sigma factor is associated with the core the holoenzyme is formed, which can initiate transcription.</text>
</comment>
<feature type="domain" description="DNA-directed RNA polymerase subunit 2 hybrid-binding" evidence="13">
    <location>
        <begin position="9"/>
        <end position="383"/>
    </location>
</feature>
<keyword evidence="5" id="KW-0240">DNA-directed RNA polymerase</keyword>
<dbReference type="InterPro" id="IPR007641">
    <property type="entry name" value="RNA_pol_Rpb2_7"/>
</dbReference>
<dbReference type="RefSeq" id="YP_009184984.1">
    <property type="nucleotide sequence ID" value="NC_028583.1"/>
</dbReference>
<evidence type="ECO:0000256" key="12">
    <source>
        <dbReference type="ARBA" id="ARBA00032782"/>
    </source>
</evidence>
<name>A0A0S2LNJ6_9CHLO</name>
<dbReference type="InterPro" id="IPR007121">
    <property type="entry name" value="RNA_pol_bsu_CS"/>
</dbReference>
<dbReference type="GO" id="GO:0003677">
    <property type="term" value="F:DNA binding"/>
    <property type="evidence" value="ECO:0007669"/>
    <property type="project" value="InterPro"/>
</dbReference>
<evidence type="ECO:0000256" key="11">
    <source>
        <dbReference type="ARBA" id="ARBA00026088"/>
    </source>
</evidence>
<dbReference type="GO" id="GO:0006351">
    <property type="term" value="P:DNA-templated transcription"/>
    <property type="evidence" value="ECO:0007669"/>
    <property type="project" value="InterPro"/>
</dbReference>
<gene>
    <name evidence="15" type="primary">rpoBb</name>
</gene>
<comment type="function">
    <text evidence="1">DNA-dependent RNA polymerase catalyzes the transcription of DNA into RNA using the four ribonucleoside triphosphates as substrates.</text>
</comment>
<accession>A0A0S2LNJ6</accession>
<evidence type="ECO:0000256" key="9">
    <source>
        <dbReference type="ARBA" id="ARBA00022695"/>
    </source>
</evidence>
<dbReference type="GO" id="GO:0009507">
    <property type="term" value="C:chloroplast"/>
    <property type="evidence" value="ECO:0007669"/>
    <property type="project" value="UniProtKB-SubCell"/>
</dbReference>
<dbReference type="InterPro" id="IPR037033">
    <property type="entry name" value="DNA-dir_RNAP_su2_hyb_sf"/>
</dbReference>
<dbReference type="Gene3D" id="2.40.50.100">
    <property type="match status" value="1"/>
</dbReference>
<reference evidence="15" key="1">
    <citation type="journal article" date="2015" name="BMC Evol. Biol.">
        <title>Chloroplast phylogenomic analysis of chlorophyte green algae identifies a novel lineage sister to the Sphaeropleales (Chlorophyceae).</title>
        <authorList>
            <person name="Lemieux C."/>
            <person name="Vincent A.T."/>
            <person name="Labarre A."/>
            <person name="Otis C."/>
            <person name="Turmel M."/>
        </authorList>
    </citation>
    <scope>NUCLEOTIDE SEQUENCE</scope>
</reference>
<dbReference type="GO" id="GO:0032549">
    <property type="term" value="F:ribonucleoside binding"/>
    <property type="evidence" value="ECO:0007669"/>
    <property type="project" value="InterPro"/>
</dbReference>
<evidence type="ECO:0000256" key="7">
    <source>
        <dbReference type="ARBA" id="ARBA00022640"/>
    </source>
</evidence>
<geneLocation type="chloroplast" evidence="15"/>
<dbReference type="EMBL" id="KT625415">
    <property type="protein sequence ID" value="ALO63020.1"/>
    <property type="molecule type" value="Genomic_DNA"/>
</dbReference>
<keyword evidence="8" id="KW-0808">Transferase</keyword>
<evidence type="ECO:0000256" key="3">
    <source>
        <dbReference type="ARBA" id="ARBA00006835"/>
    </source>
</evidence>
<dbReference type="AlphaFoldDB" id="A0A0S2LNJ6"/>
<dbReference type="InterPro" id="IPR007120">
    <property type="entry name" value="DNA-dir_RNAP_su2_dom"/>
</dbReference>
<comment type="similarity">
    <text evidence="3">Belongs to the RNA polymerase beta chain family.</text>
</comment>
<evidence type="ECO:0000256" key="5">
    <source>
        <dbReference type="ARBA" id="ARBA00022478"/>
    </source>
</evidence>
<keyword evidence="7 15" id="KW-0934">Plastid</keyword>
<evidence type="ECO:0000313" key="15">
    <source>
        <dbReference type="EMBL" id="ALO63020.1"/>
    </source>
</evidence>
<keyword evidence="9" id="KW-0548">Nucleotidyltransferase</keyword>
<dbReference type="GO" id="GO:0000428">
    <property type="term" value="C:DNA-directed RNA polymerase complex"/>
    <property type="evidence" value="ECO:0007669"/>
    <property type="project" value="UniProtKB-KW"/>
</dbReference>
<evidence type="ECO:0000256" key="4">
    <source>
        <dbReference type="ARBA" id="ARBA00012418"/>
    </source>
</evidence>
<organism evidence="15">
    <name type="scientific">Hafniomonas laevis</name>
    <dbReference type="NCBI Taxonomy" id="436124"/>
    <lineage>
        <taxon>Eukaryota</taxon>
        <taxon>Viridiplantae</taxon>
        <taxon>Chlorophyta</taxon>
        <taxon>core chlorophytes</taxon>
        <taxon>Chlorophyceae</taxon>
        <taxon>CS clade</taxon>
        <taxon>Chlamydomonadales</taxon>
        <taxon>Dunaliellaceae</taxon>
        <taxon>Hafniomonas</taxon>
    </lineage>
</organism>
<evidence type="ECO:0000256" key="8">
    <source>
        <dbReference type="ARBA" id="ARBA00022679"/>
    </source>
</evidence>
<evidence type="ECO:0000259" key="13">
    <source>
        <dbReference type="Pfam" id="PF00562"/>
    </source>
</evidence>
<keyword evidence="10" id="KW-0804">Transcription</keyword>
<comment type="subcellular location">
    <subcellularLocation>
        <location evidence="2">Plastid</location>
        <location evidence="2">Chloroplast</location>
    </subcellularLocation>
</comment>
<dbReference type="PANTHER" id="PTHR20856">
    <property type="entry name" value="DNA-DIRECTED RNA POLYMERASE I SUBUNIT 2"/>
    <property type="match status" value="1"/>
</dbReference>
<feature type="domain" description="RNA polymerase Rpb2" evidence="14">
    <location>
        <begin position="385"/>
        <end position="459"/>
    </location>
</feature>
<dbReference type="GO" id="GO:0003899">
    <property type="term" value="F:DNA-directed RNA polymerase activity"/>
    <property type="evidence" value="ECO:0007669"/>
    <property type="project" value="UniProtKB-EC"/>
</dbReference>
<evidence type="ECO:0000256" key="1">
    <source>
        <dbReference type="ARBA" id="ARBA00004026"/>
    </source>
</evidence>
<dbReference type="InterPro" id="IPR015712">
    <property type="entry name" value="DNA-dir_RNA_pol_su2"/>
</dbReference>
<dbReference type="EC" id="2.7.7.6" evidence="4"/>
<dbReference type="SUPFAM" id="SSF64484">
    <property type="entry name" value="beta and beta-prime subunits of DNA dependent RNA-polymerase"/>
    <property type="match status" value="1"/>
</dbReference>
<evidence type="ECO:0000256" key="10">
    <source>
        <dbReference type="ARBA" id="ARBA00023163"/>
    </source>
</evidence>
<evidence type="ECO:0000256" key="6">
    <source>
        <dbReference type="ARBA" id="ARBA00022528"/>
    </source>
</evidence>
<keyword evidence="6 15" id="KW-0150">Chloroplast</keyword>
<dbReference type="Pfam" id="PF00562">
    <property type="entry name" value="RNA_pol_Rpb2_6"/>
    <property type="match status" value="1"/>
</dbReference>
<protein>
    <recommendedName>
        <fullName evidence="4">DNA-directed RNA polymerase</fullName>
        <ecNumber evidence="4">2.7.7.6</ecNumber>
    </recommendedName>
    <alternativeName>
        <fullName evidence="12">PEP</fullName>
    </alternativeName>
</protein>
<dbReference type="Pfam" id="PF04560">
    <property type="entry name" value="RNA_pol_Rpb2_7"/>
    <property type="match status" value="1"/>
</dbReference>
<evidence type="ECO:0000256" key="2">
    <source>
        <dbReference type="ARBA" id="ARBA00004229"/>
    </source>
</evidence>
<evidence type="ECO:0000259" key="14">
    <source>
        <dbReference type="Pfam" id="PF04560"/>
    </source>
</evidence>
<dbReference type="Gene3D" id="3.90.1800.10">
    <property type="entry name" value="RNA polymerase alpha subunit dimerisation domain"/>
    <property type="match status" value="1"/>
</dbReference>
<proteinExistence type="inferred from homology"/>
<dbReference type="CDD" id="cd00653">
    <property type="entry name" value="RNA_pol_B_RPB2"/>
    <property type="match status" value="1"/>
</dbReference>
<dbReference type="PROSITE" id="PS01166">
    <property type="entry name" value="RNA_POL_BETA"/>
    <property type="match status" value="1"/>
</dbReference>
<dbReference type="Gene3D" id="2.40.270.10">
    <property type="entry name" value="DNA-directed RNA polymerase, subunit 2, domain 6"/>
    <property type="match status" value="3"/>
</dbReference>
<sequence>MTVQYLPINYKVRPYQRSNQDTLLVQKPVVNEGDWVQSGDLIADCSASIGGELALGQNVYIAYMPWEGYNFEDAVLISERLVFDDVLTSISIEKYDVELESTEYGKEHFTRFIPYMAKTALYHLDTKGIARMGSWVEEGTVLVGKTAPLSRASISPYRRLLYSLLDKEDPNAIRDSSLRAPKGIQAKVIDVQIYTKTDSYGIPEMSKIDIYLAEKRRIKRGDKIAGRHGNKGIISQILPICDMPYLPDGTPIDVVLNPLGVPSRMNVGQLYECLLGLAGQYLGQRYKIIPFDEVYGADASRSFVFSQLYKARKQTGNKWLFNPTSPGKMRIYDGRTGESFHQTVTVGIAYMLKLVHMVDDKINARSTGPYSLVTQQPLRGRARQGGQRVGEMEVWALEGYGAAYVLLEMLTLKSDDISGRLTMWTNIVTRQEIHIGSPESFKVLVAELQALCLDIRLFTQH</sequence>